<proteinExistence type="predicted"/>
<dbReference type="Pfam" id="PF13648">
    <property type="entry name" value="Lipocalin_4"/>
    <property type="match status" value="1"/>
</dbReference>
<accession>A0A495NY35</accession>
<evidence type="ECO:0000259" key="2">
    <source>
        <dbReference type="Pfam" id="PF13648"/>
    </source>
</evidence>
<feature type="chain" id="PRO_5019767556" evidence="1">
    <location>
        <begin position="22"/>
        <end position="165"/>
    </location>
</feature>
<evidence type="ECO:0000313" key="3">
    <source>
        <dbReference type="EMBL" id="RKS42776.1"/>
    </source>
</evidence>
<evidence type="ECO:0000256" key="1">
    <source>
        <dbReference type="SAM" id="SignalP"/>
    </source>
</evidence>
<name>A0A495NY35_9FLAO</name>
<dbReference type="OrthoDB" id="1452563at2"/>
<sequence length="165" mass="18711">MKIIKWIYTIFIGLFIFSACSNNDESEPVPDPVTEPVPILITSEIIGVWKPIKSAVVCSTGNEDIYNLDPCEKRGEIIFFNDSTMRISVTEAHTDICRTIYQATGTWMLSDDQLKLTIEGETEIPAFFELTNNILRIGGNDFGDDDRCDGDNLPSYYYTEYERAN</sequence>
<dbReference type="PROSITE" id="PS51257">
    <property type="entry name" value="PROKAR_LIPOPROTEIN"/>
    <property type="match status" value="1"/>
</dbReference>
<feature type="domain" description="Lipocalin-like" evidence="2">
    <location>
        <begin position="45"/>
        <end position="136"/>
    </location>
</feature>
<comment type="caution">
    <text evidence="3">The sequence shown here is derived from an EMBL/GenBank/DDBJ whole genome shotgun (WGS) entry which is preliminary data.</text>
</comment>
<feature type="signal peptide" evidence="1">
    <location>
        <begin position="1"/>
        <end position="21"/>
    </location>
</feature>
<keyword evidence="4" id="KW-1185">Reference proteome</keyword>
<organism evidence="3 4">
    <name type="scientific">Gillisia mitskevichiae</name>
    <dbReference type="NCBI Taxonomy" id="270921"/>
    <lineage>
        <taxon>Bacteria</taxon>
        <taxon>Pseudomonadati</taxon>
        <taxon>Bacteroidota</taxon>
        <taxon>Flavobacteriia</taxon>
        <taxon>Flavobacteriales</taxon>
        <taxon>Flavobacteriaceae</taxon>
        <taxon>Gillisia</taxon>
    </lineage>
</organism>
<dbReference type="CDD" id="cd13120">
    <property type="entry name" value="BF2867_like_N"/>
    <property type="match status" value="1"/>
</dbReference>
<gene>
    <name evidence="3" type="ORF">BC962_3063</name>
</gene>
<evidence type="ECO:0000313" key="4">
    <source>
        <dbReference type="Proteomes" id="UP000276282"/>
    </source>
</evidence>
<keyword evidence="1" id="KW-0732">Signal</keyword>
<dbReference type="AlphaFoldDB" id="A0A495NY35"/>
<reference evidence="3 4" key="1">
    <citation type="submission" date="2018-10" db="EMBL/GenBank/DDBJ databases">
        <title>Genomic Encyclopedia of Archaeal and Bacterial Type Strains, Phase II (KMG-II): from individual species to whole genera.</title>
        <authorList>
            <person name="Goeker M."/>
        </authorList>
    </citation>
    <scope>NUCLEOTIDE SEQUENCE [LARGE SCALE GENOMIC DNA]</scope>
    <source>
        <strain evidence="3 4">DSM 19839</strain>
    </source>
</reference>
<dbReference type="InterPro" id="IPR024311">
    <property type="entry name" value="Lipocalin-like"/>
</dbReference>
<dbReference type="RefSeq" id="WP_121346850.1">
    <property type="nucleotide sequence ID" value="NZ_RBLG01000006.1"/>
</dbReference>
<protein>
    <submittedName>
        <fullName evidence="3">Lipocalin-like protein</fullName>
    </submittedName>
</protein>
<dbReference type="EMBL" id="RBLG01000006">
    <property type="protein sequence ID" value="RKS42776.1"/>
    <property type="molecule type" value="Genomic_DNA"/>
</dbReference>
<dbReference type="Proteomes" id="UP000276282">
    <property type="component" value="Unassembled WGS sequence"/>
</dbReference>